<feature type="domain" description="ATP-grasp" evidence="5">
    <location>
        <begin position="27"/>
        <end position="63"/>
    </location>
</feature>
<name>A0A9Y1BTQ7_9ARCH</name>
<dbReference type="GO" id="GO:0046872">
    <property type="term" value="F:metal ion binding"/>
    <property type="evidence" value="ECO:0007669"/>
    <property type="project" value="InterPro"/>
</dbReference>
<gene>
    <name evidence="6" type="ORF">K9W46_07020</name>
</gene>
<dbReference type="InterPro" id="IPR051538">
    <property type="entry name" value="Acyl-CoA_Synth/Transferase"/>
</dbReference>
<dbReference type="Gene3D" id="3.30.1490.20">
    <property type="entry name" value="ATP-grasp fold, A domain"/>
    <property type="match status" value="1"/>
</dbReference>
<keyword evidence="2 4" id="KW-0547">Nucleotide-binding</keyword>
<dbReference type="EMBL" id="CP084167">
    <property type="protein sequence ID" value="UJG44925.1"/>
    <property type="molecule type" value="Genomic_DNA"/>
</dbReference>
<organism evidence="6">
    <name type="scientific">Candidatus Heimdallarchaeum endolithica</name>
    <dbReference type="NCBI Taxonomy" id="2876572"/>
    <lineage>
        <taxon>Archaea</taxon>
        <taxon>Promethearchaeati</taxon>
        <taxon>Candidatus Heimdallarchaeota</taxon>
        <taxon>Candidatus Heimdallarchaeia (ex Rinke et al. 2021) (nom. nud.)</taxon>
        <taxon>Candidatus Heimdallarchaeales</taxon>
        <taxon>Candidatus Heimdallarchaeaceae</taxon>
        <taxon>Candidatus Heimdallarchaeum</taxon>
    </lineage>
</organism>
<dbReference type="GO" id="GO:0005524">
    <property type="term" value="F:ATP binding"/>
    <property type="evidence" value="ECO:0007669"/>
    <property type="project" value="UniProtKB-UniRule"/>
</dbReference>
<dbReference type="GO" id="GO:0016874">
    <property type="term" value="F:ligase activity"/>
    <property type="evidence" value="ECO:0007669"/>
    <property type="project" value="UniProtKB-KW"/>
</dbReference>
<reference evidence="6" key="1">
    <citation type="journal article" date="2022" name="Nat. Microbiol.">
        <title>Unique mobile elements and scalable gene flow at the prokaryote-eukaryote boundary revealed by circularized Asgard archaea genomes.</title>
        <authorList>
            <person name="Wu F."/>
            <person name="Speth D.R."/>
            <person name="Philosof A."/>
            <person name="Cremiere A."/>
            <person name="Narayanan A."/>
            <person name="Barco R.A."/>
            <person name="Connon S.A."/>
            <person name="Amend J.P."/>
            <person name="Antoshechkin I.A."/>
            <person name="Orphan V.J."/>
        </authorList>
    </citation>
    <scope>NUCLEOTIDE SEQUENCE</scope>
    <source>
        <strain evidence="6">PR6</strain>
    </source>
</reference>
<accession>A0A9Y1BTQ7</accession>
<evidence type="ECO:0000256" key="1">
    <source>
        <dbReference type="ARBA" id="ARBA00022598"/>
    </source>
</evidence>
<dbReference type="FunFam" id="3.30.1490.20:FF:000020">
    <property type="entry name" value="Protein lysine acetyltransferase"/>
    <property type="match status" value="1"/>
</dbReference>
<evidence type="ECO:0000256" key="2">
    <source>
        <dbReference type="ARBA" id="ARBA00022741"/>
    </source>
</evidence>
<dbReference type="PROSITE" id="PS50975">
    <property type="entry name" value="ATP_GRASP"/>
    <property type="match status" value="1"/>
</dbReference>
<keyword evidence="3 4" id="KW-0067">ATP-binding</keyword>
<protein>
    <submittedName>
        <fullName evidence="6">Acetate--CoA ligase family protein</fullName>
    </submittedName>
</protein>
<dbReference type="PANTHER" id="PTHR43334">
    <property type="entry name" value="ACETATE--COA LIGASE [ADP-FORMING]"/>
    <property type="match status" value="1"/>
</dbReference>
<dbReference type="AlphaFoldDB" id="A0A9Y1BTQ7"/>
<dbReference type="SUPFAM" id="SSF56059">
    <property type="entry name" value="Glutathione synthetase ATP-binding domain-like"/>
    <property type="match status" value="1"/>
</dbReference>
<evidence type="ECO:0000256" key="4">
    <source>
        <dbReference type="PROSITE-ProRule" id="PRU00409"/>
    </source>
</evidence>
<keyword evidence="1 6" id="KW-0436">Ligase</keyword>
<evidence type="ECO:0000259" key="5">
    <source>
        <dbReference type="PROSITE" id="PS50975"/>
    </source>
</evidence>
<proteinExistence type="predicted"/>
<evidence type="ECO:0000313" key="6">
    <source>
        <dbReference type="EMBL" id="UJG44925.1"/>
    </source>
</evidence>
<dbReference type="Proteomes" id="UP001200513">
    <property type="component" value="Chromosome"/>
</dbReference>
<evidence type="ECO:0000256" key="3">
    <source>
        <dbReference type="ARBA" id="ARBA00022840"/>
    </source>
</evidence>
<dbReference type="InterPro" id="IPR013815">
    <property type="entry name" value="ATP_grasp_subdomain_1"/>
</dbReference>
<dbReference type="Pfam" id="PF13549">
    <property type="entry name" value="ATP-grasp_5"/>
    <property type="match status" value="1"/>
</dbReference>
<dbReference type="PANTHER" id="PTHR43334:SF1">
    <property type="entry name" value="3-HYDROXYPROPIONATE--COA LIGASE [ADP-FORMING]"/>
    <property type="match status" value="1"/>
</dbReference>
<sequence>MMNVQIKEIFEKVKSENRKALLEHEAKEILRLLDLPLPPSKLVKTEEEAIKAFNEFNGPVAMKVMSPKVLHKTDEQAVKIGIATVEEVKETFNDYMNRFAEKEVVGILVEKMVAKGVELIIGSQIDKTFGPVILVGPGGIFVEALKDVVFRMCPCSLEQALSAIDEIKTQKLLNGFRGLAPVNREQLAEIMSKLSNLAWEYREYIGEMDINPLIANSDGIFPVDARIILK</sequence>
<dbReference type="InterPro" id="IPR011761">
    <property type="entry name" value="ATP-grasp"/>
</dbReference>
<dbReference type="Gene3D" id="3.30.470.20">
    <property type="entry name" value="ATP-grasp fold, B domain"/>
    <property type="match status" value="1"/>
</dbReference>